<sequence length="29" mass="3150">MPPRRENASGGMNNQQINQMAQSMANMAA</sequence>
<protein>
    <submittedName>
        <fullName evidence="2">Uncharacterized protein</fullName>
    </submittedName>
</protein>
<accession>A0A392TU39</accession>
<feature type="compositionally biased region" description="Low complexity" evidence="1">
    <location>
        <begin position="12"/>
        <end position="29"/>
    </location>
</feature>
<evidence type="ECO:0000313" key="2">
    <source>
        <dbReference type="EMBL" id="MCI64711.1"/>
    </source>
</evidence>
<dbReference type="EMBL" id="LXQA010661554">
    <property type="protein sequence ID" value="MCI64711.1"/>
    <property type="molecule type" value="Genomic_DNA"/>
</dbReference>
<keyword evidence="3" id="KW-1185">Reference proteome</keyword>
<feature type="region of interest" description="Disordered" evidence="1">
    <location>
        <begin position="1"/>
        <end position="29"/>
    </location>
</feature>
<evidence type="ECO:0000313" key="3">
    <source>
        <dbReference type="Proteomes" id="UP000265520"/>
    </source>
</evidence>
<name>A0A392TU39_9FABA</name>
<proteinExistence type="predicted"/>
<evidence type="ECO:0000256" key="1">
    <source>
        <dbReference type="SAM" id="MobiDB-lite"/>
    </source>
</evidence>
<comment type="caution">
    <text evidence="2">The sequence shown here is derived from an EMBL/GenBank/DDBJ whole genome shotgun (WGS) entry which is preliminary data.</text>
</comment>
<reference evidence="2 3" key="1">
    <citation type="journal article" date="2018" name="Front. Plant Sci.">
        <title>Red Clover (Trifolium pratense) and Zigzag Clover (T. medium) - A Picture of Genomic Similarities and Differences.</title>
        <authorList>
            <person name="Dluhosova J."/>
            <person name="Istvanek J."/>
            <person name="Nedelnik J."/>
            <person name="Repkova J."/>
        </authorList>
    </citation>
    <scope>NUCLEOTIDE SEQUENCE [LARGE SCALE GENOMIC DNA]</scope>
    <source>
        <strain evidence="3">cv. 10/8</strain>
        <tissue evidence="2">Leaf</tissue>
    </source>
</reference>
<dbReference type="Proteomes" id="UP000265520">
    <property type="component" value="Unassembled WGS sequence"/>
</dbReference>
<organism evidence="2 3">
    <name type="scientific">Trifolium medium</name>
    <dbReference type="NCBI Taxonomy" id="97028"/>
    <lineage>
        <taxon>Eukaryota</taxon>
        <taxon>Viridiplantae</taxon>
        <taxon>Streptophyta</taxon>
        <taxon>Embryophyta</taxon>
        <taxon>Tracheophyta</taxon>
        <taxon>Spermatophyta</taxon>
        <taxon>Magnoliopsida</taxon>
        <taxon>eudicotyledons</taxon>
        <taxon>Gunneridae</taxon>
        <taxon>Pentapetalae</taxon>
        <taxon>rosids</taxon>
        <taxon>fabids</taxon>
        <taxon>Fabales</taxon>
        <taxon>Fabaceae</taxon>
        <taxon>Papilionoideae</taxon>
        <taxon>50 kb inversion clade</taxon>
        <taxon>NPAAA clade</taxon>
        <taxon>Hologalegina</taxon>
        <taxon>IRL clade</taxon>
        <taxon>Trifolieae</taxon>
        <taxon>Trifolium</taxon>
    </lineage>
</organism>
<dbReference type="AlphaFoldDB" id="A0A392TU39"/>
<feature type="non-terminal residue" evidence="2">
    <location>
        <position position="29"/>
    </location>
</feature>